<comment type="similarity">
    <text evidence="2 7">Belongs to the DedA family.</text>
</comment>
<evidence type="ECO:0000256" key="5">
    <source>
        <dbReference type="ARBA" id="ARBA00022989"/>
    </source>
</evidence>
<keyword evidence="6 7" id="KW-0472">Membrane</keyword>
<dbReference type="PANTHER" id="PTHR30353">
    <property type="entry name" value="INNER MEMBRANE PROTEIN DEDA-RELATED"/>
    <property type="match status" value="1"/>
</dbReference>
<feature type="transmembrane region" description="Helical" evidence="7">
    <location>
        <begin position="73"/>
        <end position="93"/>
    </location>
</feature>
<evidence type="ECO:0000259" key="8">
    <source>
        <dbReference type="Pfam" id="PF09335"/>
    </source>
</evidence>
<dbReference type="PANTHER" id="PTHR30353:SF0">
    <property type="entry name" value="TRANSMEMBRANE PROTEIN"/>
    <property type="match status" value="1"/>
</dbReference>
<dbReference type="InterPro" id="IPR032818">
    <property type="entry name" value="DedA-like"/>
</dbReference>
<protein>
    <submittedName>
        <fullName evidence="9">VTT domain-containing protein</fullName>
    </submittedName>
</protein>
<dbReference type="AlphaFoldDB" id="A0A953HTU2"/>
<evidence type="ECO:0000256" key="6">
    <source>
        <dbReference type="ARBA" id="ARBA00023136"/>
    </source>
</evidence>
<dbReference type="Proteomes" id="UP000753961">
    <property type="component" value="Unassembled WGS sequence"/>
</dbReference>
<keyword evidence="10" id="KW-1185">Reference proteome</keyword>
<dbReference type="GO" id="GO:0005886">
    <property type="term" value="C:plasma membrane"/>
    <property type="evidence" value="ECO:0007669"/>
    <property type="project" value="UniProtKB-SubCell"/>
</dbReference>
<evidence type="ECO:0000256" key="3">
    <source>
        <dbReference type="ARBA" id="ARBA00022475"/>
    </source>
</evidence>
<feature type="domain" description="VTT" evidence="8">
    <location>
        <begin position="42"/>
        <end position="176"/>
    </location>
</feature>
<evidence type="ECO:0000256" key="2">
    <source>
        <dbReference type="ARBA" id="ARBA00010792"/>
    </source>
</evidence>
<dbReference type="InterPro" id="IPR032816">
    <property type="entry name" value="VTT_dom"/>
</dbReference>
<keyword evidence="4 7" id="KW-0812">Transmembrane</keyword>
<proteinExistence type="inferred from homology"/>
<comment type="caution">
    <text evidence="9">The sequence shown here is derived from an EMBL/GenBank/DDBJ whole genome shotgun (WGS) entry which is preliminary data.</text>
</comment>
<dbReference type="Pfam" id="PF09335">
    <property type="entry name" value="VTT_dom"/>
    <property type="match status" value="1"/>
</dbReference>
<gene>
    <name evidence="9" type="ORF">KUV50_08720</name>
</gene>
<evidence type="ECO:0000313" key="9">
    <source>
        <dbReference type="EMBL" id="MBY5958210.1"/>
    </source>
</evidence>
<feature type="transmembrane region" description="Helical" evidence="7">
    <location>
        <begin position="190"/>
        <end position="209"/>
    </location>
</feature>
<organism evidence="9 10">
    <name type="scientific">Membranihabitans marinus</name>
    <dbReference type="NCBI Taxonomy" id="1227546"/>
    <lineage>
        <taxon>Bacteria</taxon>
        <taxon>Pseudomonadati</taxon>
        <taxon>Bacteroidota</taxon>
        <taxon>Saprospiria</taxon>
        <taxon>Saprospirales</taxon>
        <taxon>Saprospiraceae</taxon>
        <taxon>Membranihabitans</taxon>
    </lineage>
</organism>
<evidence type="ECO:0000256" key="1">
    <source>
        <dbReference type="ARBA" id="ARBA00004651"/>
    </source>
</evidence>
<name>A0A953HTU2_9BACT</name>
<keyword evidence="5 7" id="KW-1133">Transmembrane helix</keyword>
<accession>A0A953HTU2</accession>
<feature type="transmembrane region" description="Helical" evidence="7">
    <location>
        <begin position="158"/>
        <end position="178"/>
    </location>
</feature>
<reference evidence="9" key="1">
    <citation type="submission" date="2021-06" db="EMBL/GenBank/DDBJ databases">
        <title>44 bacteria genomes isolated from Dapeng, Shenzhen.</title>
        <authorList>
            <person name="Zheng W."/>
            <person name="Yu S."/>
            <person name="Huang Y."/>
        </authorList>
    </citation>
    <scope>NUCLEOTIDE SEQUENCE</scope>
    <source>
        <strain evidence="9">DP5N28-2</strain>
    </source>
</reference>
<feature type="transmembrane region" description="Helical" evidence="7">
    <location>
        <begin position="21"/>
        <end position="42"/>
    </location>
</feature>
<dbReference type="EMBL" id="JAHVHU010000007">
    <property type="protein sequence ID" value="MBY5958210.1"/>
    <property type="molecule type" value="Genomic_DNA"/>
</dbReference>
<dbReference type="RefSeq" id="WP_222579739.1">
    <property type="nucleotide sequence ID" value="NZ_JAHVHU010000007.1"/>
</dbReference>
<evidence type="ECO:0000256" key="7">
    <source>
        <dbReference type="RuleBase" id="RU367016"/>
    </source>
</evidence>
<comment type="subcellular location">
    <subcellularLocation>
        <location evidence="1 7">Cell membrane</location>
        <topology evidence="1 7">Multi-pass membrane protein</topology>
    </subcellularLocation>
</comment>
<evidence type="ECO:0000256" key="4">
    <source>
        <dbReference type="ARBA" id="ARBA00022692"/>
    </source>
</evidence>
<sequence length="219" mass="25119">MDILFDSFEHLLDPDWIMQNGGLYLVLLILFIETGVFFGFFLPGDPLLFVSGMLIASVDEAYPFSLEILNLPYWLLLFMGSTIVGNFFGYWFGHKFTHFVNRKEDTWFLKQKHVQAANEFYDKRGGFAVAIARFLPIVRTFAPIVAGTVKMDFKNFTFYNVLGAVLWVGSITTLGYVLGETPWVLRNLEYIILGIILIVTLPVVLKLTLKKRIKAFPKR</sequence>
<keyword evidence="3 7" id="KW-1003">Cell membrane</keyword>
<evidence type="ECO:0000313" key="10">
    <source>
        <dbReference type="Proteomes" id="UP000753961"/>
    </source>
</evidence>